<dbReference type="RefSeq" id="WP_160038113.1">
    <property type="nucleotide sequence ID" value="NZ_BORQ01000001.1"/>
</dbReference>
<dbReference type="EMBL" id="BORQ01000001">
    <property type="protein sequence ID" value="GIO29399.1"/>
    <property type="molecule type" value="Genomic_DNA"/>
</dbReference>
<reference evidence="2" key="1">
    <citation type="submission" date="2021-03" db="EMBL/GenBank/DDBJ databases">
        <title>Antimicrobial resistance genes in bacteria isolated from Japanese honey, and their potential for conferring macrolide and lincosamide resistance in the American foulbrood pathogen Paenibacillus larvae.</title>
        <authorList>
            <person name="Okamoto M."/>
            <person name="Kumagai M."/>
            <person name="Kanamori H."/>
            <person name="Takamatsu D."/>
        </authorList>
    </citation>
    <scope>NUCLEOTIDE SEQUENCE</scope>
    <source>
        <strain evidence="2">J2TS6</strain>
    </source>
</reference>
<name>A0A919XCZ8_9BACL</name>
<protein>
    <recommendedName>
        <fullName evidence="4">Lipoprotein</fullName>
    </recommendedName>
</protein>
<keyword evidence="3" id="KW-1185">Reference proteome</keyword>
<feature type="region of interest" description="Disordered" evidence="1">
    <location>
        <begin position="24"/>
        <end position="45"/>
    </location>
</feature>
<comment type="caution">
    <text evidence="2">The sequence shown here is derived from an EMBL/GenBank/DDBJ whole genome shotgun (WGS) entry which is preliminary data.</text>
</comment>
<dbReference type="PROSITE" id="PS51257">
    <property type="entry name" value="PROKAR_LIPOPROTEIN"/>
    <property type="match status" value="1"/>
</dbReference>
<feature type="compositionally biased region" description="Basic and acidic residues" evidence="1">
    <location>
        <begin position="25"/>
        <end position="37"/>
    </location>
</feature>
<evidence type="ECO:0000313" key="2">
    <source>
        <dbReference type="EMBL" id="GIO29399.1"/>
    </source>
</evidence>
<evidence type="ECO:0000256" key="1">
    <source>
        <dbReference type="SAM" id="MobiDB-lite"/>
    </source>
</evidence>
<gene>
    <name evidence="2" type="ORF">J2TS6_05400</name>
</gene>
<organism evidence="2 3">
    <name type="scientific">Paenibacillus albilobatus</name>
    <dbReference type="NCBI Taxonomy" id="2716884"/>
    <lineage>
        <taxon>Bacteria</taxon>
        <taxon>Bacillati</taxon>
        <taxon>Bacillota</taxon>
        <taxon>Bacilli</taxon>
        <taxon>Bacillales</taxon>
        <taxon>Paenibacillaceae</taxon>
        <taxon>Paenibacillus</taxon>
    </lineage>
</organism>
<accession>A0A919XCZ8</accession>
<sequence length="237" mass="27657">MKRYLPIMFLIICLSVSCQSKGNHIRGDEGEKTHDAKPQNISKDNGIQANREKELLLQMKIPNQNPLNISVDKIPIINSYLEPFEDKKSELNRMRINDLFTYNQKDYILLNYSCGTKLCNQLLLEHKDGEWQSLQISESSFFQVSKQNGEIAAFLFGRNEGSEVLRNQVVIVNLKKFQEIPPPENLNMLSSFEYPISMIEWNDDTLIARVTNIDDTSFTNVKEWNKKTFKRLEWKVY</sequence>
<proteinExistence type="predicted"/>
<dbReference type="Proteomes" id="UP000679779">
    <property type="component" value="Unassembled WGS sequence"/>
</dbReference>
<evidence type="ECO:0000313" key="3">
    <source>
        <dbReference type="Proteomes" id="UP000679779"/>
    </source>
</evidence>
<evidence type="ECO:0008006" key="4">
    <source>
        <dbReference type="Google" id="ProtNLM"/>
    </source>
</evidence>
<dbReference type="AlphaFoldDB" id="A0A919XCZ8"/>